<dbReference type="EMBL" id="VLNR01000008">
    <property type="protein sequence ID" value="TSE10236.1"/>
    <property type="molecule type" value="Genomic_DNA"/>
</dbReference>
<feature type="domain" description="STAS" evidence="1">
    <location>
        <begin position="1"/>
        <end position="99"/>
    </location>
</feature>
<evidence type="ECO:0000259" key="1">
    <source>
        <dbReference type="PROSITE" id="PS50801"/>
    </source>
</evidence>
<evidence type="ECO:0000313" key="2">
    <source>
        <dbReference type="EMBL" id="TSE10236.1"/>
    </source>
</evidence>
<dbReference type="OrthoDB" id="1163458at2"/>
<dbReference type="InterPro" id="IPR036513">
    <property type="entry name" value="STAS_dom_sf"/>
</dbReference>
<dbReference type="RefSeq" id="WP_143915786.1">
    <property type="nucleotide sequence ID" value="NZ_CANLFO010000006.1"/>
</dbReference>
<gene>
    <name evidence="2" type="ORF">FOF46_05710</name>
</gene>
<reference evidence="2 3" key="1">
    <citation type="submission" date="2019-07" db="EMBL/GenBank/DDBJ databases">
        <title>The draft genome sequence of Aquimarina algiphila M91.</title>
        <authorList>
            <person name="Meng X."/>
        </authorList>
    </citation>
    <scope>NUCLEOTIDE SEQUENCE [LARGE SCALE GENOMIC DNA]</scope>
    <source>
        <strain evidence="2 3">M91</strain>
    </source>
</reference>
<keyword evidence="3" id="KW-1185">Reference proteome</keyword>
<evidence type="ECO:0000313" key="3">
    <source>
        <dbReference type="Proteomes" id="UP000318833"/>
    </source>
</evidence>
<accession>A0A554VPA6</accession>
<dbReference type="Gene3D" id="3.30.750.24">
    <property type="entry name" value="STAS domain"/>
    <property type="match status" value="1"/>
</dbReference>
<protein>
    <recommendedName>
        <fullName evidence="1">STAS domain-containing protein</fullName>
    </recommendedName>
</protein>
<dbReference type="Proteomes" id="UP000318833">
    <property type="component" value="Unassembled WGS sequence"/>
</dbReference>
<proteinExistence type="predicted"/>
<dbReference type="Pfam" id="PF01740">
    <property type="entry name" value="STAS"/>
    <property type="match status" value="1"/>
</dbReference>
<comment type="caution">
    <text evidence="2">The sequence shown here is derived from an EMBL/GenBank/DDBJ whole genome shotgun (WGS) entry which is preliminary data.</text>
</comment>
<dbReference type="SUPFAM" id="SSF52091">
    <property type="entry name" value="SpoIIaa-like"/>
    <property type="match status" value="1"/>
</dbReference>
<dbReference type="AlphaFoldDB" id="A0A554VPA6"/>
<name>A0A554VPA6_9FLAO</name>
<dbReference type="InterPro" id="IPR002645">
    <property type="entry name" value="STAS_dom"/>
</dbReference>
<sequence length="99" mass="11687">MKLQIINASGKFEIIGNFTLENTETVKDHFNYLLDHYEEVVMSLRKVKKIDQKAIKVLKDIYAKANRRSKILFVLGKENKIIINAFQKNKVSHIFREDY</sequence>
<dbReference type="PROSITE" id="PS50801">
    <property type="entry name" value="STAS"/>
    <property type="match status" value="1"/>
</dbReference>
<organism evidence="2 3">
    <name type="scientific">Aquimarina algiphila</name>
    <dbReference type="NCBI Taxonomy" id="2047982"/>
    <lineage>
        <taxon>Bacteria</taxon>
        <taxon>Pseudomonadati</taxon>
        <taxon>Bacteroidota</taxon>
        <taxon>Flavobacteriia</taxon>
        <taxon>Flavobacteriales</taxon>
        <taxon>Flavobacteriaceae</taxon>
        <taxon>Aquimarina</taxon>
    </lineage>
</organism>